<dbReference type="GO" id="GO:0003676">
    <property type="term" value="F:nucleic acid binding"/>
    <property type="evidence" value="ECO:0007669"/>
    <property type="project" value="InterPro"/>
</dbReference>
<feature type="compositionally biased region" description="Pro residues" evidence="4">
    <location>
        <begin position="14"/>
        <end position="27"/>
    </location>
</feature>
<keyword evidence="2" id="KW-0479">Metal-binding</keyword>
<dbReference type="AlphaFoldDB" id="A0A1J8QQL5"/>
<dbReference type="OrthoDB" id="2800503at2759"/>
<gene>
    <name evidence="6" type="ORF">AZE42_12979</name>
</gene>
<dbReference type="Gene3D" id="4.10.60.10">
    <property type="entry name" value="Zinc finger, CCHC-type"/>
    <property type="match status" value="1"/>
</dbReference>
<keyword evidence="7" id="KW-1185">Reference proteome</keyword>
<sequence>MSTSRRRSTSAGTRPPPQPSNITPPPQINTRRTAKSNLTQESIEALTNVVNSPESAEKFLIKKLLCHEDEPFTLTHLVSILFHITQISSATSLPVVTAIRAVAFLLKKHAVCEIADTVSQQISTDLIPHLVDNFIRAIAPQIAKVLSVSEFLDKTLEKVELERKITEREREEKNENAFIAAERLEEAADLCFVSLAECNKAITSLTPAMEQATVKFNLIQTPPTPSQPSPPPAPATFSSIVASYLPPPVDKALSRAALRARQITLNPPPGGHIFPKETLHADIVKKLREAISTIHNATTPAGAIRCVHVFPNGSITIEMDNENIATWIRTTSTRTALTNQLGQSIVLRDLSYPVILQYLPTYLQIEREGFLRAVEEENGIDTHSLDSIRWIKPLNRRSHDQRKAFTLLQVTDIIIANNIIKDGICIDTQKVYARKNKKEPIRCAKCQKFGHMARNCSSLEDTCGACGGKHRTSLCPSPQSTHCANCKTNQHASWSRSCPAFKESCDIFEEKNPENQMIYFPTPAIWTHAMAPTRPTKPDPPPPPQA</sequence>
<reference evidence="6 7" key="1">
    <citation type="submission" date="2016-03" db="EMBL/GenBank/DDBJ databases">
        <title>Comparative genomics of the ectomycorrhizal sister species Rhizopogon vinicolor and Rhizopogon vesiculosus (Basidiomycota: Boletales) reveals a divergence of the mating type B locus.</title>
        <authorList>
            <person name="Mujic A.B."/>
            <person name="Kuo A."/>
            <person name="Tritt A."/>
            <person name="Lipzen A."/>
            <person name="Chen C."/>
            <person name="Johnson J."/>
            <person name="Sharma A."/>
            <person name="Barry K."/>
            <person name="Grigoriev I.V."/>
            <person name="Spatafora J.W."/>
        </authorList>
    </citation>
    <scope>NUCLEOTIDE SEQUENCE [LARGE SCALE GENOMIC DNA]</scope>
    <source>
        <strain evidence="6 7">AM-OR11-056</strain>
    </source>
</reference>
<dbReference type="Proteomes" id="UP000183567">
    <property type="component" value="Unassembled WGS sequence"/>
</dbReference>
<evidence type="ECO:0000256" key="1">
    <source>
        <dbReference type="ARBA" id="ARBA00022664"/>
    </source>
</evidence>
<dbReference type="SMART" id="SM00343">
    <property type="entry name" value="ZnF_C2HC"/>
    <property type="match status" value="2"/>
</dbReference>
<dbReference type="PROSITE" id="PS50158">
    <property type="entry name" value="ZF_CCHC"/>
    <property type="match status" value="1"/>
</dbReference>
<proteinExistence type="predicted"/>
<dbReference type="EMBL" id="LVVM01002919">
    <property type="protein sequence ID" value="OJA15712.1"/>
    <property type="molecule type" value="Genomic_DNA"/>
</dbReference>
<feature type="non-terminal residue" evidence="6">
    <location>
        <position position="546"/>
    </location>
</feature>
<dbReference type="InterPro" id="IPR001878">
    <property type="entry name" value="Znf_CCHC"/>
</dbReference>
<keyword evidence="2" id="KW-0863">Zinc-finger</keyword>
<dbReference type="InterPro" id="IPR036875">
    <property type="entry name" value="Znf_CCHC_sf"/>
</dbReference>
<keyword evidence="1" id="KW-0507">mRNA processing</keyword>
<keyword evidence="3" id="KW-0175">Coiled coil</keyword>
<dbReference type="GO" id="GO:0006397">
    <property type="term" value="P:mRNA processing"/>
    <property type="evidence" value="ECO:0007669"/>
    <property type="project" value="UniProtKB-KW"/>
</dbReference>
<evidence type="ECO:0000313" key="6">
    <source>
        <dbReference type="EMBL" id="OJA15712.1"/>
    </source>
</evidence>
<dbReference type="STRING" id="180088.A0A1J8QQL5"/>
<dbReference type="SUPFAM" id="SSF57756">
    <property type="entry name" value="Retrovirus zinc finger-like domains"/>
    <property type="match status" value="1"/>
</dbReference>
<protein>
    <recommendedName>
        <fullName evidence="5">CCHC-type domain-containing protein</fullName>
    </recommendedName>
</protein>
<feature type="region of interest" description="Disordered" evidence="4">
    <location>
        <begin position="1"/>
        <end position="29"/>
    </location>
</feature>
<feature type="coiled-coil region" evidence="3">
    <location>
        <begin position="149"/>
        <end position="176"/>
    </location>
</feature>
<feature type="domain" description="CCHC-type" evidence="5">
    <location>
        <begin position="442"/>
        <end position="456"/>
    </location>
</feature>
<evidence type="ECO:0000256" key="3">
    <source>
        <dbReference type="SAM" id="Coils"/>
    </source>
</evidence>
<evidence type="ECO:0000313" key="7">
    <source>
        <dbReference type="Proteomes" id="UP000183567"/>
    </source>
</evidence>
<accession>A0A1J8QQL5</accession>
<dbReference type="GO" id="GO:0008270">
    <property type="term" value="F:zinc ion binding"/>
    <property type="evidence" value="ECO:0007669"/>
    <property type="project" value="UniProtKB-KW"/>
</dbReference>
<name>A0A1J8QQL5_9AGAM</name>
<evidence type="ECO:0000259" key="5">
    <source>
        <dbReference type="PROSITE" id="PS50158"/>
    </source>
</evidence>
<organism evidence="6 7">
    <name type="scientific">Rhizopogon vesiculosus</name>
    <dbReference type="NCBI Taxonomy" id="180088"/>
    <lineage>
        <taxon>Eukaryota</taxon>
        <taxon>Fungi</taxon>
        <taxon>Dikarya</taxon>
        <taxon>Basidiomycota</taxon>
        <taxon>Agaricomycotina</taxon>
        <taxon>Agaricomycetes</taxon>
        <taxon>Agaricomycetidae</taxon>
        <taxon>Boletales</taxon>
        <taxon>Suillineae</taxon>
        <taxon>Rhizopogonaceae</taxon>
        <taxon>Rhizopogon</taxon>
    </lineage>
</organism>
<comment type="caution">
    <text evidence="6">The sequence shown here is derived from an EMBL/GenBank/DDBJ whole genome shotgun (WGS) entry which is preliminary data.</text>
</comment>
<keyword evidence="2" id="KW-0862">Zinc</keyword>
<evidence type="ECO:0000256" key="2">
    <source>
        <dbReference type="PROSITE-ProRule" id="PRU00047"/>
    </source>
</evidence>
<evidence type="ECO:0000256" key="4">
    <source>
        <dbReference type="SAM" id="MobiDB-lite"/>
    </source>
</evidence>